<feature type="binding site" evidence="12">
    <location>
        <position position="543"/>
    </location>
    <ligand>
        <name>Zn(2+)</name>
        <dbReference type="ChEBI" id="CHEBI:29105"/>
        <label>1</label>
    </ligand>
</feature>
<dbReference type="InterPro" id="IPR014001">
    <property type="entry name" value="Helicase_ATP-bd"/>
</dbReference>
<comment type="similarity">
    <text evidence="12">Belongs to the helicase family. PriA subfamily.</text>
</comment>
<keyword evidence="2 12" id="KW-0235">DNA replication</keyword>
<dbReference type="AlphaFoldDB" id="A0A316A465"/>
<dbReference type="GO" id="GO:0006310">
    <property type="term" value="P:DNA recombination"/>
    <property type="evidence" value="ECO:0007669"/>
    <property type="project" value="InterPro"/>
</dbReference>
<feature type="binding site" evidence="12">
    <location>
        <position position="552"/>
    </location>
    <ligand>
        <name>Zn(2+)</name>
        <dbReference type="ChEBI" id="CHEBI:29105"/>
        <label>2</label>
    </ligand>
</feature>
<comment type="caution">
    <text evidence="15">The sequence shown here is derived from an EMBL/GenBank/DDBJ whole genome shotgun (WGS) entry which is preliminary data.</text>
</comment>
<dbReference type="Pfam" id="PF18074">
    <property type="entry name" value="PriA_C"/>
    <property type="match status" value="1"/>
</dbReference>
<feature type="binding site" evidence="12">
    <location>
        <position position="586"/>
    </location>
    <ligand>
        <name>Zn(2+)</name>
        <dbReference type="ChEBI" id="CHEBI:29105"/>
        <label>1</label>
    </ligand>
</feature>
<dbReference type="Proteomes" id="UP000245535">
    <property type="component" value="Unassembled WGS sequence"/>
</dbReference>
<evidence type="ECO:0000256" key="10">
    <source>
        <dbReference type="ARBA" id="ARBA00023235"/>
    </source>
</evidence>
<dbReference type="NCBIfam" id="TIGR00595">
    <property type="entry name" value="priA"/>
    <property type="match status" value="1"/>
</dbReference>
<dbReference type="GO" id="GO:0005524">
    <property type="term" value="F:ATP binding"/>
    <property type="evidence" value="ECO:0007669"/>
    <property type="project" value="UniProtKB-UniRule"/>
</dbReference>
<dbReference type="GO" id="GO:0006269">
    <property type="term" value="P:DNA replication, synthesis of primer"/>
    <property type="evidence" value="ECO:0007669"/>
    <property type="project" value="UniProtKB-KW"/>
</dbReference>
<keyword evidence="16" id="KW-1185">Reference proteome</keyword>
<dbReference type="EMBL" id="QGDO01000001">
    <property type="protein sequence ID" value="PWJ44527.1"/>
    <property type="molecule type" value="Genomic_DNA"/>
</dbReference>
<dbReference type="SMART" id="SM00490">
    <property type="entry name" value="HELICc"/>
    <property type="match status" value="1"/>
</dbReference>
<dbReference type="RefSeq" id="WP_109616014.1">
    <property type="nucleotide sequence ID" value="NZ_QGDO01000001.1"/>
</dbReference>
<dbReference type="InterPro" id="IPR011545">
    <property type="entry name" value="DEAD/DEAH_box_helicase_dom"/>
</dbReference>
<dbReference type="GO" id="GO:0006270">
    <property type="term" value="P:DNA replication initiation"/>
    <property type="evidence" value="ECO:0007669"/>
    <property type="project" value="TreeGrafter"/>
</dbReference>
<comment type="catalytic activity">
    <reaction evidence="11 12">
        <text>ATP + H2O = ADP + phosphate + H(+)</text>
        <dbReference type="Rhea" id="RHEA:13065"/>
        <dbReference type="ChEBI" id="CHEBI:15377"/>
        <dbReference type="ChEBI" id="CHEBI:15378"/>
        <dbReference type="ChEBI" id="CHEBI:30616"/>
        <dbReference type="ChEBI" id="CHEBI:43474"/>
        <dbReference type="ChEBI" id="CHEBI:456216"/>
        <dbReference type="EC" id="5.6.2.4"/>
    </reaction>
</comment>
<feature type="binding site" evidence="12">
    <location>
        <position position="570"/>
    </location>
    <ligand>
        <name>Zn(2+)</name>
        <dbReference type="ChEBI" id="CHEBI:29105"/>
        <label>2</label>
    </ligand>
</feature>
<dbReference type="Gene3D" id="3.40.1440.60">
    <property type="entry name" value="PriA, 3(prime) DNA-binding domain"/>
    <property type="match status" value="1"/>
</dbReference>
<evidence type="ECO:0000256" key="4">
    <source>
        <dbReference type="ARBA" id="ARBA00022741"/>
    </source>
</evidence>
<evidence type="ECO:0000256" key="7">
    <source>
        <dbReference type="ARBA" id="ARBA00022833"/>
    </source>
</evidence>
<reference evidence="15 16" key="1">
    <citation type="submission" date="2018-03" db="EMBL/GenBank/DDBJ databases">
        <title>Genomic Encyclopedia of Archaeal and Bacterial Type Strains, Phase II (KMG-II): from individual species to whole genera.</title>
        <authorList>
            <person name="Goeker M."/>
        </authorList>
    </citation>
    <scope>NUCLEOTIDE SEQUENCE [LARGE SCALE GENOMIC DNA]</scope>
    <source>
        <strain evidence="15 16">DSM 28229</strain>
    </source>
</reference>
<dbReference type="CDD" id="cd17929">
    <property type="entry name" value="DEXHc_priA"/>
    <property type="match status" value="1"/>
</dbReference>
<dbReference type="PANTHER" id="PTHR30580">
    <property type="entry name" value="PRIMOSOMAL PROTEIN N"/>
    <property type="match status" value="1"/>
</dbReference>
<keyword evidence="8 12" id="KW-0067">ATP-binding</keyword>
<dbReference type="InterPro" id="IPR027417">
    <property type="entry name" value="P-loop_NTPase"/>
</dbReference>
<evidence type="ECO:0000256" key="8">
    <source>
        <dbReference type="ARBA" id="ARBA00022840"/>
    </source>
</evidence>
<accession>A0A316A465</accession>
<keyword evidence="3 12" id="KW-0479">Metal-binding</keyword>
<dbReference type="PROSITE" id="PS51192">
    <property type="entry name" value="HELICASE_ATP_BIND_1"/>
    <property type="match status" value="1"/>
</dbReference>
<dbReference type="Pfam" id="PF00270">
    <property type="entry name" value="DEAD"/>
    <property type="match status" value="1"/>
</dbReference>
<keyword evidence="10 12" id="KW-0413">Isomerase</keyword>
<feature type="domain" description="Helicase C-terminal" evidence="14">
    <location>
        <begin position="567"/>
        <end position="735"/>
    </location>
</feature>
<dbReference type="InterPro" id="IPR041236">
    <property type="entry name" value="PriA_C"/>
</dbReference>
<comment type="catalytic activity">
    <reaction evidence="12">
        <text>Couples ATP hydrolysis with the unwinding of duplex DNA by translocating in the 3'-5' direction.</text>
        <dbReference type="EC" id="5.6.2.4"/>
    </reaction>
</comment>
<comment type="subunit">
    <text evidence="12">Component of the replication restart primosome.</text>
</comment>
<sequence>MQTAIGEIQTLFVDVLLPVPIPKYFRYRVPSDMVEMVQKGVRVMVEFGRRRILTGIIVESSEFPPSSYQAKYLLDILEETPSVNDKQLKFWKWMADYYLCHEGDVLQAALPSGLKLNSQSRIQVNPDFDEEDLADLSDKAVRLFRAVRHQQSIPYEQSADILEVKSPYPYIKEMIQAEAIIIYEEVKEKYKPKKVSKVRLNPTLLENASGLEEVFTSLAKKPKQEDILLKYLGLVPVYNDPNVNDAGVDKKKLLEEGKEMSPSSLKTLVKNGILEEFSEVVSRFDDAHFQLYQNMGHDFELSEAQQNAYSQILESFKTKDATVLHGVTGSGKTEIYIKLIQDVIEGGGQALFLLPEIALSTQMVVRLMKVFGDQLGVYHSRYSDNERVEVWRGVNEGRFSVIVGVRSSIFLPFEDLSLIIVDEEHETSYKQHEPAPRYHARDMALVLGRMHQAKVILGSATPSVESYYLAQKGQFGLVSLTERFGNATLPEIIIADLKKERKQKKLKGDFSSRLVDEVRSAIDKEEQVILFQNRRGYSPFVMCEECSWTPTCPSCAVSLTYHIYKNDLRCHYCGYREATPKTCVSCGSTKIKTVGTGTQKIEEEIQNFVPAARVQRMDQDTTRKKYGYQQIIEDFEQGHIDILVGTQMVSKGLDFDNVTLVGICNMDQMMFFPDFRAMERAFQMAVQVSGRAGRKSKEGKVVIQTYNADHPLLKKIIKQYYEGFFRVELKERHQYSYPPFTRLIKVTVKSEDQLLGEKAALQLAKGLTRRLGIKRVLGPQAPTINKIRNKYLQEVMLKFERQNFDLLKAKGILKEEIFIIETEPFFKKVQIVIDVDPL</sequence>
<evidence type="ECO:0000256" key="12">
    <source>
        <dbReference type="HAMAP-Rule" id="MF_00983"/>
    </source>
</evidence>
<dbReference type="GO" id="GO:0008270">
    <property type="term" value="F:zinc ion binding"/>
    <property type="evidence" value="ECO:0007669"/>
    <property type="project" value="UniProtKB-UniRule"/>
</dbReference>
<evidence type="ECO:0000256" key="6">
    <source>
        <dbReference type="ARBA" id="ARBA00022806"/>
    </source>
</evidence>
<evidence type="ECO:0000256" key="1">
    <source>
        <dbReference type="ARBA" id="ARBA00022515"/>
    </source>
</evidence>
<protein>
    <recommendedName>
        <fullName evidence="12">Replication restart protein PriA</fullName>
    </recommendedName>
    <alternativeName>
        <fullName evidence="12">ATP-dependent DNA helicase PriA</fullName>
        <ecNumber evidence="12">5.6.2.4</ecNumber>
    </alternativeName>
    <alternativeName>
        <fullName evidence="12">DNA 3'-5' helicase PriA</fullName>
    </alternativeName>
</protein>
<keyword evidence="6 12" id="KW-0347">Helicase</keyword>
<dbReference type="GO" id="GO:0003677">
    <property type="term" value="F:DNA binding"/>
    <property type="evidence" value="ECO:0007669"/>
    <property type="project" value="UniProtKB-UniRule"/>
</dbReference>
<gene>
    <name evidence="12" type="primary">priA</name>
    <name evidence="15" type="ORF">BC781_101898</name>
</gene>
<evidence type="ECO:0000256" key="5">
    <source>
        <dbReference type="ARBA" id="ARBA00022801"/>
    </source>
</evidence>
<dbReference type="PANTHER" id="PTHR30580:SF0">
    <property type="entry name" value="PRIMOSOMAL PROTEIN N"/>
    <property type="match status" value="1"/>
</dbReference>
<dbReference type="Gene3D" id="3.40.50.300">
    <property type="entry name" value="P-loop containing nucleotide triphosphate hydrolases"/>
    <property type="match status" value="2"/>
</dbReference>
<evidence type="ECO:0000256" key="9">
    <source>
        <dbReference type="ARBA" id="ARBA00023125"/>
    </source>
</evidence>
<dbReference type="InterPro" id="IPR040498">
    <property type="entry name" value="PriA_CRR"/>
</dbReference>
<dbReference type="HAMAP" id="MF_00983">
    <property type="entry name" value="PriA"/>
    <property type="match status" value="1"/>
</dbReference>
<feature type="binding site" evidence="12">
    <location>
        <position position="583"/>
    </location>
    <ligand>
        <name>Zn(2+)</name>
        <dbReference type="ChEBI" id="CHEBI:29105"/>
        <label>1</label>
    </ligand>
</feature>
<dbReference type="FunFam" id="3.40.1440.60:FF:000001">
    <property type="entry name" value="Primosomal protein N"/>
    <property type="match status" value="1"/>
</dbReference>
<comment type="function">
    <text evidence="12">Initiates the restart of stalled replication forks, which reloads the replicative helicase on sites other than the origin of replication. Recognizes and binds to abandoned replication forks and remodels them to uncover a helicase loading site. Promotes assembly of the primosome at these replication forks.</text>
</comment>
<dbReference type="PROSITE" id="PS51194">
    <property type="entry name" value="HELICASE_CTER"/>
    <property type="match status" value="1"/>
</dbReference>
<organism evidence="15 16">
    <name type="scientific">Sediminitomix flava</name>
    <dbReference type="NCBI Taxonomy" id="379075"/>
    <lineage>
        <taxon>Bacteria</taxon>
        <taxon>Pseudomonadati</taxon>
        <taxon>Bacteroidota</taxon>
        <taxon>Cytophagia</taxon>
        <taxon>Cytophagales</taxon>
        <taxon>Flammeovirgaceae</taxon>
        <taxon>Sediminitomix</taxon>
    </lineage>
</organism>
<dbReference type="FunFam" id="3.40.50.300:FF:000489">
    <property type="entry name" value="Primosome assembly protein PriA"/>
    <property type="match status" value="1"/>
</dbReference>
<dbReference type="GO" id="GO:1990077">
    <property type="term" value="C:primosome complex"/>
    <property type="evidence" value="ECO:0007669"/>
    <property type="project" value="UniProtKB-UniRule"/>
</dbReference>
<dbReference type="SMART" id="SM00487">
    <property type="entry name" value="DEXDc"/>
    <property type="match status" value="1"/>
</dbReference>
<evidence type="ECO:0000259" key="13">
    <source>
        <dbReference type="PROSITE" id="PS51192"/>
    </source>
</evidence>
<dbReference type="GO" id="GO:0006302">
    <property type="term" value="P:double-strand break repair"/>
    <property type="evidence" value="ECO:0007669"/>
    <property type="project" value="InterPro"/>
</dbReference>
<evidence type="ECO:0000259" key="14">
    <source>
        <dbReference type="PROSITE" id="PS51194"/>
    </source>
</evidence>
<feature type="domain" description="Helicase ATP-binding" evidence="13">
    <location>
        <begin position="313"/>
        <end position="480"/>
    </location>
</feature>
<name>A0A316A465_SEDFL</name>
<dbReference type="Pfam" id="PF00271">
    <property type="entry name" value="Helicase_C"/>
    <property type="match status" value="1"/>
</dbReference>
<comment type="cofactor">
    <cofactor evidence="12">
        <name>Zn(2+)</name>
        <dbReference type="ChEBI" id="CHEBI:29105"/>
    </cofactor>
    <text evidence="12">Binds 2 zinc ions per subunit.</text>
</comment>
<dbReference type="CDD" id="cd18804">
    <property type="entry name" value="SF2_C_priA"/>
    <property type="match status" value="1"/>
</dbReference>
<dbReference type="Pfam" id="PF17764">
    <property type="entry name" value="PriA_3primeBD"/>
    <property type="match status" value="1"/>
</dbReference>
<feature type="binding site" evidence="12">
    <location>
        <position position="546"/>
    </location>
    <ligand>
        <name>Zn(2+)</name>
        <dbReference type="ChEBI" id="CHEBI:29105"/>
        <label>1</label>
    </ligand>
</feature>
<dbReference type="EC" id="5.6.2.4" evidence="12"/>
<evidence type="ECO:0000256" key="11">
    <source>
        <dbReference type="ARBA" id="ARBA00048988"/>
    </source>
</evidence>
<feature type="binding site" evidence="12">
    <location>
        <position position="573"/>
    </location>
    <ligand>
        <name>Zn(2+)</name>
        <dbReference type="ChEBI" id="CHEBI:29105"/>
        <label>2</label>
    </ligand>
</feature>
<evidence type="ECO:0000313" key="16">
    <source>
        <dbReference type="Proteomes" id="UP000245535"/>
    </source>
</evidence>
<keyword evidence="9 12" id="KW-0238">DNA-binding</keyword>
<dbReference type="OrthoDB" id="9759544at2"/>
<dbReference type="InterPro" id="IPR001650">
    <property type="entry name" value="Helicase_C-like"/>
</dbReference>
<evidence type="ECO:0000256" key="2">
    <source>
        <dbReference type="ARBA" id="ARBA00022705"/>
    </source>
</evidence>
<dbReference type="InterPro" id="IPR041222">
    <property type="entry name" value="PriA_3primeBD"/>
</dbReference>
<keyword evidence="1 12" id="KW-0639">Primosome</keyword>
<evidence type="ECO:0000256" key="3">
    <source>
        <dbReference type="ARBA" id="ARBA00022723"/>
    </source>
</evidence>
<keyword evidence="5 12" id="KW-0378">Hydrolase</keyword>
<dbReference type="GO" id="GO:0043138">
    <property type="term" value="F:3'-5' DNA helicase activity"/>
    <property type="evidence" value="ECO:0007669"/>
    <property type="project" value="UniProtKB-EC"/>
</dbReference>
<proteinExistence type="inferred from homology"/>
<keyword evidence="4 12" id="KW-0547">Nucleotide-binding</keyword>
<dbReference type="SUPFAM" id="SSF52540">
    <property type="entry name" value="P-loop containing nucleoside triphosphate hydrolases"/>
    <property type="match status" value="1"/>
</dbReference>
<evidence type="ECO:0000313" key="15">
    <source>
        <dbReference type="EMBL" id="PWJ44527.1"/>
    </source>
</evidence>
<dbReference type="InterPro" id="IPR042115">
    <property type="entry name" value="PriA_3primeBD_sf"/>
</dbReference>
<keyword evidence="7 12" id="KW-0862">Zinc</keyword>
<dbReference type="InterPro" id="IPR005259">
    <property type="entry name" value="PriA"/>
</dbReference>
<dbReference type="Pfam" id="PF18319">
    <property type="entry name" value="Zn_ribbon_PriA"/>
    <property type="match status" value="1"/>
</dbReference>
<feature type="binding site" evidence="12">
    <location>
        <position position="555"/>
    </location>
    <ligand>
        <name>Zn(2+)</name>
        <dbReference type="ChEBI" id="CHEBI:29105"/>
        <label>2</label>
    </ligand>
</feature>
<dbReference type="GO" id="GO:0016887">
    <property type="term" value="F:ATP hydrolysis activity"/>
    <property type="evidence" value="ECO:0007669"/>
    <property type="project" value="RHEA"/>
</dbReference>